<sequence length="153" mass="17123">MPIISITTLTHHKVVEENPTEKPGGTIRDSYNLRESKNYAKVRTKKPQYMFVRVLINLVNLVLRIGCTYVCNTDFVRCNLLSTPITPIEKEKMVPYWNVMFDDVEASTDAKLEDGSKGVSDVDQDSEATPLSGPKGKAKNGYHTRMEALPSSS</sequence>
<evidence type="ECO:0000256" key="1">
    <source>
        <dbReference type="SAM" id="MobiDB-lite"/>
    </source>
</evidence>
<proteinExistence type="predicted"/>
<accession>A0A5N5FT22</accession>
<dbReference type="EMBL" id="SMOL01000559">
    <property type="protein sequence ID" value="KAB2606298.1"/>
    <property type="molecule type" value="Genomic_DNA"/>
</dbReference>
<reference evidence="3" key="2">
    <citation type="submission" date="2019-10" db="EMBL/GenBank/DDBJ databases">
        <title>A de novo genome assembly of a pear dwarfing rootstock.</title>
        <authorList>
            <person name="Wang F."/>
            <person name="Wang J."/>
            <person name="Li S."/>
            <person name="Zhang Y."/>
            <person name="Fang M."/>
            <person name="Ma L."/>
            <person name="Zhao Y."/>
            <person name="Jiang S."/>
        </authorList>
    </citation>
    <scope>NUCLEOTIDE SEQUENCE [LARGE SCALE GENOMIC DNA]</scope>
</reference>
<comment type="caution">
    <text evidence="2">The sequence shown here is derived from an EMBL/GenBank/DDBJ whole genome shotgun (WGS) entry which is preliminary data.</text>
</comment>
<protein>
    <submittedName>
        <fullName evidence="2">Uncharacterized protein</fullName>
    </submittedName>
</protein>
<evidence type="ECO:0000313" key="2">
    <source>
        <dbReference type="EMBL" id="KAB2606298.1"/>
    </source>
</evidence>
<organism evidence="2 3">
    <name type="scientific">Pyrus ussuriensis x Pyrus communis</name>
    <dbReference type="NCBI Taxonomy" id="2448454"/>
    <lineage>
        <taxon>Eukaryota</taxon>
        <taxon>Viridiplantae</taxon>
        <taxon>Streptophyta</taxon>
        <taxon>Embryophyta</taxon>
        <taxon>Tracheophyta</taxon>
        <taxon>Spermatophyta</taxon>
        <taxon>Magnoliopsida</taxon>
        <taxon>eudicotyledons</taxon>
        <taxon>Gunneridae</taxon>
        <taxon>Pentapetalae</taxon>
        <taxon>rosids</taxon>
        <taxon>fabids</taxon>
        <taxon>Rosales</taxon>
        <taxon>Rosaceae</taxon>
        <taxon>Amygdaloideae</taxon>
        <taxon>Maleae</taxon>
        <taxon>Pyrus</taxon>
    </lineage>
</organism>
<reference evidence="2 3" key="3">
    <citation type="submission" date="2019-11" db="EMBL/GenBank/DDBJ databases">
        <title>A de novo genome assembly of a pear dwarfing rootstock.</title>
        <authorList>
            <person name="Wang F."/>
            <person name="Wang J."/>
            <person name="Li S."/>
            <person name="Zhang Y."/>
            <person name="Fang M."/>
            <person name="Ma L."/>
            <person name="Zhao Y."/>
            <person name="Jiang S."/>
        </authorList>
    </citation>
    <scope>NUCLEOTIDE SEQUENCE [LARGE SCALE GENOMIC DNA]</scope>
    <source>
        <strain evidence="2">S2</strain>
        <tissue evidence="2">Leaf</tissue>
    </source>
</reference>
<dbReference type="Proteomes" id="UP000327157">
    <property type="component" value="Chromosome 11"/>
</dbReference>
<reference evidence="2 3" key="1">
    <citation type="submission" date="2019-09" db="EMBL/GenBank/DDBJ databases">
        <authorList>
            <person name="Ou C."/>
        </authorList>
    </citation>
    <scope>NUCLEOTIDE SEQUENCE [LARGE SCALE GENOMIC DNA]</scope>
    <source>
        <strain evidence="2">S2</strain>
        <tissue evidence="2">Leaf</tissue>
    </source>
</reference>
<keyword evidence="3" id="KW-1185">Reference proteome</keyword>
<dbReference type="AlphaFoldDB" id="A0A5N5FT22"/>
<name>A0A5N5FT22_9ROSA</name>
<gene>
    <name evidence="2" type="ORF">D8674_006015</name>
</gene>
<evidence type="ECO:0000313" key="3">
    <source>
        <dbReference type="Proteomes" id="UP000327157"/>
    </source>
</evidence>
<feature type="region of interest" description="Disordered" evidence="1">
    <location>
        <begin position="111"/>
        <end position="153"/>
    </location>
</feature>